<organism evidence="1 2">
    <name type="scientific">Syntrophaceticus schinkii</name>
    <dbReference type="NCBI Taxonomy" id="499207"/>
    <lineage>
        <taxon>Bacteria</taxon>
        <taxon>Bacillati</taxon>
        <taxon>Bacillota</taxon>
        <taxon>Clostridia</taxon>
        <taxon>Thermoanaerobacterales</taxon>
        <taxon>Thermoanaerobacterales Family III. Incertae Sedis</taxon>
        <taxon>Syntrophaceticus</taxon>
    </lineage>
</organism>
<dbReference type="RefSeq" id="WP_232294494.1">
    <property type="nucleotide sequence ID" value="NZ_CDRZ01000276.1"/>
</dbReference>
<dbReference type="EMBL" id="CDRZ01000276">
    <property type="protein sequence ID" value="CEO90218.1"/>
    <property type="molecule type" value="Genomic_DNA"/>
</dbReference>
<protein>
    <submittedName>
        <fullName evidence="1">Uncharacterized protein</fullName>
    </submittedName>
</protein>
<name>A0A0B7MPY8_9FIRM</name>
<gene>
    <name evidence="1" type="ORF">SSCH_760012</name>
</gene>
<keyword evidence="2" id="KW-1185">Reference proteome</keyword>
<reference evidence="2" key="1">
    <citation type="submission" date="2015-01" db="EMBL/GenBank/DDBJ databases">
        <authorList>
            <person name="Manzoor Shahid"/>
            <person name="Zubair Saima"/>
        </authorList>
    </citation>
    <scope>NUCLEOTIDE SEQUENCE [LARGE SCALE GENOMIC DNA]</scope>
    <source>
        <strain evidence="2">Sp3</strain>
    </source>
</reference>
<evidence type="ECO:0000313" key="2">
    <source>
        <dbReference type="Proteomes" id="UP000046155"/>
    </source>
</evidence>
<dbReference type="Proteomes" id="UP000046155">
    <property type="component" value="Unassembled WGS sequence"/>
</dbReference>
<sequence length="149" mass="17710">MMNNTDTSKLRFRVRFDYRGEGKQGKLFSRMREGEEIAEEVREQRAILLRNIPIQGVRVEDINTNGEVYMVSDEATGREIAYAPVEFTLEADTIEDVIPFLLRDEFRKVEVISPIEVLLDKHQVERIIYKINEELRTYRLYLEKRINNR</sequence>
<accession>A0A0B7MPY8</accession>
<evidence type="ECO:0000313" key="1">
    <source>
        <dbReference type="EMBL" id="CEO90218.1"/>
    </source>
</evidence>
<proteinExistence type="predicted"/>
<dbReference type="AlphaFoldDB" id="A0A0B7MPY8"/>